<evidence type="ECO:0000256" key="15">
    <source>
        <dbReference type="SAM" id="Phobius"/>
    </source>
</evidence>
<evidence type="ECO:0000256" key="12">
    <source>
        <dbReference type="ARBA" id="ARBA00023136"/>
    </source>
</evidence>
<keyword evidence="11 14" id="KW-0408">Iron</keyword>
<evidence type="ECO:0000256" key="5">
    <source>
        <dbReference type="ARBA" id="ARBA00022475"/>
    </source>
</evidence>
<comment type="catalytic activity">
    <reaction evidence="13 14">
        <text>protoporphyrinogen IX + 3 A = protoporphyrin IX + 3 AH2</text>
        <dbReference type="Rhea" id="RHEA:62000"/>
        <dbReference type="ChEBI" id="CHEBI:13193"/>
        <dbReference type="ChEBI" id="CHEBI:17499"/>
        <dbReference type="ChEBI" id="CHEBI:57306"/>
        <dbReference type="ChEBI" id="CHEBI:57307"/>
    </reaction>
</comment>
<keyword evidence="5 14" id="KW-1003">Cell membrane</keyword>
<feature type="transmembrane region" description="Helical" evidence="15">
    <location>
        <begin position="80"/>
        <end position="101"/>
    </location>
</feature>
<dbReference type="InterPro" id="IPR005265">
    <property type="entry name" value="HemJ-like"/>
</dbReference>
<evidence type="ECO:0000256" key="1">
    <source>
        <dbReference type="ARBA" id="ARBA00004651"/>
    </source>
</evidence>
<evidence type="ECO:0000313" key="16">
    <source>
        <dbReference type="EMBL" id="SCC22880.1"/>
    </source>
</evidence>
<dbReference type="EC" id="1.3.99.-" evidence="14"/>
<dbReference type="UniPathway" id="UPA00251">
    <property type="reaction ID" value="UER00324"/>
</dbReference>
<sequence>MNFHPWLNALHIIAAIVWIGGILVMAVVASWSAAQKDVTTVSGLLRDVRSWSRRVTTPAMLLLWVAGIVMIVAHGQLPHMWLVLKLVLVVLLSGLHGFLSATLRRMAAGEAVKGTGMITKATALTISAVALIILLAVMRPF</sequence>
<dbReference type="RefSeq" id="WP_061495369.1">
    <property type="nucleotide sequence ID" value="NZ_CP115659.1"/>
</dbReference>
<dbReference type="OrthoDB" id="194724at2"/>
<comment type="pathway">
    <text evidence="2 14">Porphyrin-containing compound metabolism; protoporphyrin-IX biosynthesis; protoporphyrin-IX from protoporphyrinogen-IX: step 1/1.</text>
</comment>
<dbReference type="GO" id="GO:0070818">
    <property type="term" value="F:protoporphyrinogen oxidase activity"/>
    <property type="evidence" value="ECO:0007669"/>
    <property type="project" value="UniProtKB-UniRule"/>
</dbReference>
<dbReference type="Proteomes" id="UP000198975">
    <property type="component" value="Unassembled WGS sequence"/>
</dbReference>
<feature type="transmembrane region" description="Helical" evidence="15">
    <location>
        <begin position="12"/>
        <end position="34"/>
    </location>
</feature>
<keyword evidence="12 14" id="KW-0472">Membrane</keyword>
<dbReference type="EMBL" id="FMAY01000009">
    <property type="protein sequence ID" value="SCC22880.1"/>
    <property type="molecule type" value="Genomic_DNA"/>
</dbReference>
<organism evidence="16 17">
    <name type="scientific">Kosakonia oryzendophytica</name>
    <dbReference type="NCBI Taxonomy" id="1005665"/>
    <lineage>
        <taxon>Bacteria</taxon>
        <taxon>Pseudomonadati</taxon>
        <taxon>Pseudomonadota</taxon>
        <taxon>Gammaproteobacteria</taxon>
        <taxon>Enterobacterales</taxon>
        <taxon>Enterobacteriaceae</taxon>
        <taxon>Kosakonia</taxon>
    </lineage>
</organism>
<comment type="cofactor">
    <cofactor evidence="14">
        <name>heme b</name>
        <dbReference type="ChEBI" id="CHEBI:60344"/>
    </cofactor>
    <text evidence="14">Binds 1 heme b (iron(II)-protoporphyrin IX) group per subunit.</text>
</comment>
<feature type="transmembrane region" description="Helical" evidence="15">
    <location>
        <begin position="121"/>
        <end position="138"/>
    </location>
</feature>
<dbReference type="GO" id="GO:0005886">
    <property type="term" value="C:plasma membrane"/>
    <property type="evidence" value="ECO:0007669"/>
    <property type="project" value="UniProtKB-SubCell"/>
</dbReference>
<proteinExistence type="inferred from homology"/>
<dbReference type="PANTHER" id="PTHR40255:SF1">
    <property type="entry name" value="PROTOPORPHYRINOGEN IX OXIDASE"/>
    <property type="match status" value="1"/>
</dbReference>
<evidence type="ECO:0000313" key="17">
    <source>
        <dbReference type="Proteomes" id="UP000198975"/>
    </source>
</evidence>
<dbReference type="Pfam" id="PF03653">
    <property type="entry name" value="UPF0093"/>
    <property type="match status" value="1"/>
</dbReference>
<evidence type="ECO:0000256" key="13">
    <source>
        <dbReference type="ARBA" id="ARBA00048390"/>
    </source>
</evidence>
<evidence type="ECO:0000256" key="7">
    <source>
        <dbReference type="ARBA" id="ARBA00022692"/>
    </source>
</evidence>
<comment type="similarity">
    <text evidence="3 14">Belongs to the HemJ family.</text>
</comment>
<evidence type="ECO:0000256" key="2">
    <source>
        <dbReference type="ARBA" id="ARBA00005073"/>
    </source>
</evidence>
<evidence type="ECO:0000256" key="10">
    <source>
        <dbReference type="ARBA" id="ARBA00023002"/>
    </source>
</evidence>
<dbReference type="PANTHER" id="PTHR40255">
    <property type="entry name" value="UPF0093 MEMBRANE PROTEIN SLR1790"/>
    <property type="match status" value="1"/>
</dbReference>
<protein>
    <recommendedName>
        <fullName evidence="4 14">Protoporphyrinogen IX oxidase</fullName>
        <ecNumber evidence="14">1.3.99.-</ecNumber>
    </recommendedName>
</protein>
<evidence type="ECO:0000256" key="9">
    <source>
        <dbReference type="ARBA" id="ARBA00022989"/>
    </source>
</evidence>
<dbReference type="AlphaFoldDB" id="A0A1C4CUY5"/>
<keyword evidence="6 14" id="KW-0349">Heme</keyword>
<keyword evidence="8 14" id="KW-0479">Metal-binding</keyword>
<gene>
    <name evidence="16" type="ORF">GA0061071_10910</name>
</gene>
<name>A0A1C4CUY5_9ENTR</name>
<evidence type="ECO:0000256" key="6">
    <source>
        <dbReference type="ARBA" id="ARBA00022617"/>
    </source>
</evidence>
<evidence type="ECO:0000256" key="8">
    <source>
        <dbReference type="ARBA" id="ARBA00022723"/>
    </source>
</evidence>
<keyword evidence="7 15" id="KW-0812">Transmembrane</keyword>
<feature type="transmembrane region" description="Helical" evidence="15">
    <location>
        <begin position="55"/>
        <end position="74"/>
    </location>
</feature>
<keyword evidence="10" id="KW-0560">Oxidoreductase</keyword>
<dbReference type="PIRSF" id="PIRSF004638">
    <property type="entry name" value="UCP004638"/>
    <property type="match status" value="1"/>
</dbReference>
<dbReference type="GO" id="GO:0006782">
    <property type="term" value="P:protoporphyrinogen IX biosynthetic process"/>
    <property type="evidence" value="ECO:0007669"/>
    <property type="project" value="UniProtKB-UniRule"/>
</dbReference>
<keyword evidence="17" id="KW-1185">Reference proteome</keyword>
<accession>A0A1C4CUY5</accession>
<comment type="function">
    <text evidence="14">Catalyzes the oxidation of protoporphyrinogen IX to protoporphyrin IX.</text>
</comment>
<evidence type="ECO:0000256" key="11">
    <source>
        <dbReference type="ARBA" id="ARBA00023004"/>
    </source>
</evidence>
<reference evidence="17" key="1">
    <citation type="submission" date="2016-08" db="EMBL/GenBank/DDBJ databases">
        <authorList>
            <person name="Varghese N."/>
            <person name="Submissions Spin"/>
        </authorList>
    </citation>
    <scope>NUCLEOTIDE SEQUENCE [LARGE SCALE GENOMIC DNA]</scope>
    <source>
        <strain evidence="17">REICA_082</strain>
    </source>
</reference>
<keyword evidence="9 15" id="KW-1133">Transmembrane helix</keyword>
<evidence type="ECO:0000256" key="3">
    <source>
        <dbReference type="ARBA" id="ARBA00006501"/>
    </source>
</evidence>
<evidence type="ECO:0000256" key="14">
    <source>
        <dbReference type="PIRNR" id="PIRNR004638"/>
    </source>
</evidence>
<evidence type="ECO:0000256" key="4">
    <source>
        <dbReference type="ARBA" id="ARBA00017504"/>
    </source>
</evidence>
<comment type="subcellular location">
    <subcellularLocation>
        <location evidence="1">Cell membrane</location>
        <topology evidence="1">Multi-pass membrane protein</topology>
    </subcellularLocation>
</comment>
<dbReference type="GO" id="GO:0046872">
    <property type="term" value="F:metal ion binding"/>
    <property type="evidence" value="ECO:0007669"/>
    <property type="project" value="UniProtKB-UniRule"/>
</dbReference>